<name>A0ACA9Q2H9_9GLOM</name>
<proteinExistence type="predicted"/>
<comment type="caution">
    <text evidence="1">The sequence shown here is derived from an EMBL/GenBank/DDBJ whole genome shotgun (WGS) entry which is preliminary data.</text>
</comment>
<dbReference type="Proteomes" id="UP000789525">
    <property type="component" value="Unassembled WGS sequence"/>
</dbReference>
<keyword evidence="2" id="KW-1185">Reference proteome</keyword>
<sequence length="178" mass="18715">YSIGRAQNLTFSPLRYFGQVLVQQVQGGAVSQSRIDDLATRILAAWYYLGQDSGYPSVNFDSWSSSNSGNQHVNVQSDHKNIIRTVAAASTVLLKNKNNVLPLKKPTSLAVIVFPQAAIPSPTLQESTAVQIGTAILGHLLKAASTDGTSVTSSTSDTDTNAAANAARGKTAAIVVVT</sequence>
<evidence type="ECO:0000313" key="1">
    <source>
        <dbReference type="EMBL" id="CAG8733338.1"/>
    </source>
</evidence>
<organism evidence="1 2">
    <name type="scientific">Acaulospora colombiana</name>
    <dbReference type="NCBI Taxonomy" id="27376"/>
    <lineage>
        <taxon>Eukaryota</taxon>
        <taxon>Fungi</taxon>
        <taxon>Fungi incertae sedis</taxon>
        <taxon>Mucoromycota</taxon>
        <taxon>Glomeromycotina</taxon>
        <taxon>Glomeromycetes</taxon>
        <taxon>Diversisporales</taxon>
        <taxon>Acaulosporaceae</taxon>
        <taxon>Acaulospora</taxon>
    </lineage>
</organism>
<accession>A0ACA9Q2H9</accession>
<dbReference type="EMBL" id="CAJVPT010043937">
    <property type="protein sequence ID" value="CAG8733338.1"/>
    <property type="molecule type" value="Genomic_DNA"/>
</dbReference>
<feature type="non-terminal residue" evidence="1">
    <location>
        <position position="1"/>
    </location>
</feature>
<reference evidence="1" key="1">
    <citation type="submission" date="2021-06" db="EMBL/GenBank/DDBJ databases">
        <authorList>
            <person name="Kallberg Y."/>
            <person name="Tangrot J."/>
            <person name="Rosling A."/>
        </authorList>
    </citation>
    <scope>NUCLEOTIDE SEQUENCE</scope>
    <source>
        <strain evidence="1">CL356</strain>
    </source>
</reference>
<protein>
    <submittedName>
        <fullName evidence="1">742_t:CDS:1</fullName>
    </submittedName>
</protein>
<gene>
    <name evidence="1" type="ORF">ACOLOM_LOCUS11770</name>
</gene>
<feature type="non-terminal residue" evidence="1">
    <location>
        <position position="178"/>
    </location>
</feature>
<evidence type="ECO:0000313" key="2">
    <source>
        <dbReference type="Proteomes" id="UP000789525"/>
    </source>
</evidence>